<evidence type="ECO:0000313" key="2">
    <source>
        <dbReference type="Proteomes" id="UP000092600"/>
    </source>
</evidence>
<protein>
    <submittedName>
        <fullName evidence="1">Uncharacterized protein</fullName>
    </submittedName>
</protein>
<comment type="caution">
    <text evidence="1">The sequence shown here is derived from an EMBL/GenBank/DDBJ whole genome shotgun (WGS) entry which is preliminary data.</text>
</comment>
<sequence>HASVPVQWRGTLACLDTCTDKGVKILIDPKALMHVVGTKMDFSFMTGSNVQSSQSGAGSRSARVRLDIRPARARLEIK</sequence>
<dbReference type="EMBL" id="LSRQ01003352">
    <property type="protein sequence ID" value="OAY71693.1"/>
    <property type="molecule type" value="Genomic_DNA"/>
</dbReference>
<gene>
    <name evidence="1" type="ORF">ACMD2_26794</name>
</gene>
<name>A0A199V3Z1_ANACO</name>
<proteinExistence type="predicted"/>
<accession>A0A199V3Z1</accession>
<dbReference type="Proteomes" id="UP000092600">
    <property type="component" value="Unassembled WGS sequence"/>
</dbReference>
<organism evidence="1 2">
    <name type="scientific">Ananas comosus</name>
    <name type="common">Pineapple</name>
    <name type="synonym">Ananas ananas</name>
    <dbReference type="NCBI Taxonomy" id="4615"/>
    <lineage>
        <taxon>Eukaryota</taxon>
        <taxon>Viridiplantae</taxon>
        <taxon>Streptophyta</taxon>
        <taxon>Embryophyta</taxon>
        <taxon>Tracheophyta</taxon>
        <taxon>Spermatophyta</taxon>
        <taxon>Magnoliopsida</taxon>
        <taxon>Liliopsida</taxon>
        <taxon>Poales</taxon>
        <taxon>Bromeliaceae</taxon>
        <taxon>Bromelioideae</taxon>
        <taxon>Ananas</taxon>
    </lineage>
</organism>
<reference evidence="1 2" key="1">
    <citation type="journal article" date="2016" name="DNA Res.">
        <title>The draft genome of MD-2 pineapple using hybrid error correction of long reads.</title>
        <authorList>
            <person name="Redwan R.M."/>
            <person name="Saidin A."/>
            <person name="Kumar S.V."/>
        </authorList>
    </citation>
    <scope>NUCLEOTIDE SEQUENCE [LARGE SCALE GENOMIC DNA]</scope>
    <source>
        <strain evidence="2">cv. MD2</strain>
        <tissue evidence="1">Leaf</tissue>
    </source>
</reference>
<dbReference type="AlphaFoldDB" id="A0A199V3Z1"/>
<evidence type="ECO:0000313" key="1">
    <source>
        <dbReference type="EMBL" id="OAY71693.1"/>
    </source>
</evidence>
<feature type="non-terminal residue" evidence="1">
    <location>
        <position position="1"/>
    </location>
</feature>